<proteinExistence type="predicted"/>
<gene>
    <name evidence="1" type="ORF">BCR43DRAFT_441505</name>
</gene>
<dbReference type="OrthoDB" id="2017405at2759"/>
<dbReference type="AlphaFoldDB" id="A0A1X2HAY1"/>
<dbReference type="PANTHER" id="PTHR28052">
    <property type="entry name" value="UPF0545 PROTEIN C22ORF39"/>
    <property type="match status" value="1"/>
</dbReference>
<evidence type="ECO:0000313" key="1">
    <source>
        <dbReference type="EMBL" id="ORY95802.1"/>
    </source>
</evidence>
<evidence type="ECO:0008006" key="3">
    <source>
        <dbReference type="Google" id="ProtNLM"/>
    </source>
</evidence>
<evidence type="ECO:0000313" key="2">
    <source>
        <dbReference type="Proteomes" id="UP000242180"/>
    </source>
</evidence>
<dbReference type="InterPro" id="IPR021475">
    <property type="entry name" value="Pants/Emi1-like"/>
</dbReference>
<dbReference type="PANTHER" id="PTHR28052:SF1">
    <property type="entry name" value="UPF0545 PROTEIN C22ORF39"/>
    <property type="match status" value="1"/>
</dbReference>
<keyword evidence="2" id="KW-1185">Reference proteome</keyword>
<dbReference type="InParanoid" id="A0A1X2HAY1"/>
<dbReference type="Proteomes" id="UP000242180">
    <property type="component" value="Unassembled WGS sequence"/>
</dbReference>
<sequence length="88" mass="10364">MKEDAGTAEFFKELDEEAKNNYATCSMSQTFDAVWQCYTLGAQAIHYYRYGEKKDCSGRWEDFKFCLKTKPKSSEEADVSYKQPYIRR</sequence>
<comment type="caution">
    <text evidence="1">The sequence shown here is derived from an EMBL/GenBank/DDBJ whole genome shotgun (WGS) entry which is preliminary data.</text>
</comment>
<reference evidence="1 2" key="1">
    <citation type="submission" date="2016-07" db="EMBL/GenBank/DDBJ databases">
        <title>Pervasive Adenine N6-methylation of Active Genes in Fungi.</title>
        <authorList>
            <consortium name="DOE Joint Genome Institute"/>
            <person name="Mondo S.J."/>
            <person name="Dannebaum R.O."/>
            <person name="Kuo R.C."/>
            <person name="Labutti K."/>
            <person name="Haridas S."/>
            <person name="Kuo A."/>
            <person name="Salamov A."/>
            <person name="Ahrendt S.R."/>
            <person name="Lipzen A."/>
            <person name="Sullivan W."/>
            <person name="Andreopoulos W.B."/>
            <person name="Clum A."/>
            <person name="Lindquist E."/>
            <person name="Daum C."/>
            <person name="Ramamoorthy G.K."/>
            <person name="Gryganskyi A."/>
            <person name="Culley D."/>
            <person name="Magnuson J.K."/>
            <person name="James T.Y."/>
            <person name="O'Malley M.A."/>
            <person name="Stajich J.E."/>
            <person name="Spatafora J.W."/>
            <person name="Visel A."/>
            <person name="Grigoriev I.V."/>
        </authorList>
    </citation>
    <scope>NUCLEOTIDE SEQUENCE [LARGE SCALE GENOMIC DNA]</scope>
    <source>
        <strain evidence="1 2">NRRL 2496</strain>
    </source>
</reference>
<dbReference type="EMBL" id="MCGN01000006">
    <property type="protein sequence ID" value="ORY95802.1"/>
    <property type="molecule type" value="Genomic_DNA"/>
</dbReference>
<dbReference type="Pfam" id="PF11326">
    <property type="entry name" value="PANTS-like"/>
    <property type="match status" value="1"/>
</dbReference>
<name>A0A1X2HAY1_SYNRA</name>
<dbReference type="STRING" id="13706.A0A1X2HAY1"/>
<protein>
    <recommendedName>
        <fullName evidence="3">Early meiotic induction protein 1</fullName>
    </recommendedName>
</protein>
<accession>A0A1X2HAY1</accession>
<organism evidence="1 2">
    <name type="scientific">Syncephalastrum racemosum</name>
    <name type="common">Filamentous fungus</name>
    <dbReference type="NCBI Taxonomy" id="13706"/>
    <lineage>
        <taxon>Eukaryota</taxon>
        <taxon>Fungi</taxon>
        <taxon>Fungi incertae sedis</taxon>
        <taxon>Mucoromycota</taxon>
        <taxon>Mucoromycotina</taxon>
        <taxon>Mucoromycetes</taxon>
        <taxon>Mucorales</taxon>
        <taxon>Syncephalastraceae</taxon>
        <taxon>Syncephalastrum</taxon>
    </lineage>
</organism>